<feature type="domain" description="HTH cro/C1-type" evidence="4">
    <location>
        <begin position="40"/>
        <end position="94"/>
    </location>
</feature>
<accession>A0A1I5EL53</accession>
<evidence type="ECO:0000313" key="5">
    <source>
        <dbReference type="EMBL" id="SFO12209.1"/>
    </source>
</evidence>
<dbReference type="PANTHER" id="PTHR46797:SF23">
    <property type="entry name" value="HTH-TYPE TRANSCRIPTIONAL REGULATOR SUTR"/>
    <property type="match status" value="1"/>
</dbReference>
<dbReference type="Proteomes" id="UP000199137">
    <property type="component" value="Unassembled WGS sequence"/>
</dbReference>
<keyword evidence="3" id="KW-0804">Transcription</keyword>
<dbReference type="PROSITE" id="PS50943">
    <property type="entry name" value="HTH_CROC1"/>
    <property type="match status" value="1"/>
</dbReference>
<evidence type="ECO:0000259" key="4">
    <source>
        <dbReference type="PROSITE" id="PS50943"/>
    </source>
</evidence>
<dbReference type="EMBL" id="FOWC01000001">
    <property type="protein sequence ID" value="SFO12209.1"/>
    <property type="molecule type" value="Genomic_DNA"/>
</dbReference>
<gene>
    <name evidence="5" type="ORF">SAMN05421854_101694</name>
</gene>
<sequence>MDINTLIICALVLLALDVCDYLTMAKPPISAAARIIGERVRECRNNAGLNQEQLAEAAGVHWTFVSQVERGLRNINLHNLLKFADGLGVNPAKLVDGLRPPSEPD</sequence>
<reference evidence="5 6" key="1">
    <citation type="submission" date="2016-10" db="EMBL/GenBank/DDBJ databases">
        <authorList>
            <person name="de Groot N.N."/>
        </authorList>
    </citation>
    <scope>NUCLEOTIDE SEQUENCE [LARGE SCALE GENOMIC DNA]</scope>
    <source>
        <strain evidence="5 6">DSM 44637</strain>
    </source>
</reference>
<dbReference type="CDD" id="cd00093">
    <property type="entry name" value="HTH_XRE"/>
    <property type="match status" value="1"/>
</dbReference>
<dbReference type="GO" id="GO:0005829">
    <property type="term" value="C:cytosol"/>
    <property type="evidence" value="ECO:0007669"/>
    <property type="project" value="TreeGrafter"/>
</dbReference>
<keyword evidence="1" id="KW-0805">Transcription regulation</keyword>
<dbReference type="Gene3D" id="1.10.260.40">
    <property type="entry name" value="lambda repressor-like DNA-binding domains"/>
    <property type="match status" value="1"/>
</dbReference>
<organism evidence="5 6">
    <name type="scientific">Amycolatopsis rubida</name>
    <dbReference type="NCBI Taxonomy" id="112413"/>
    <lineage>
        <taxon>Bacteria</taxon>
        <taxon>Bacillati</taxon>
        <taxon>Actinomycetota</taxon>
        <taxon>Actinomycetes</taxon>
        <taxon>Pseudonocardiales</taxon>
        <taxon>Pseudonocardiaceae</taxon>
        <taxon>Amycolatopsis</taxon>
    </lineage>
</organism>
<dbReference type="GO" id="GO:0003700">
    <property type="term" value="F:DNA-binding transcription factor activity"/>
    <property type="evidence" value="ECO:0007669"/>
    <property type="project" value="TreeGrafter"/>
</dbReference>
<evidence type="ECO:0000313" key="6">
    <source>
        <dbReference type="Proteomes" id="UP000199137"/>
    </source>
</evidence>
<dbReference type="Pfam" id="PF01381">
    <property type="entry name" value="HTH_3"/>
    <property type="match status" value="1"/>
</dbReference>
<dbReference type="STRING" id="112413.SAMN05421854_101694"/>
<protein>
    <submittedName>
        <fullName evidence="5">Helix-turn-helix</fullName>
    </submittedName>
</protein>
<dbReference type="GO" id="GO:0003677">
    <property type="term" value="F:DNA binding"/>
    <property type="evidence" value="ECO:0007669"/>
    <property type="project" value="UniProtKB-KW"/>
</dbReference>
<dbReference type="PANTHER" id="PTHR46797">
    <property type="entry name" value="HTH-TYPE TRANSCRIPTIONAL REGULATOR"/>
    <property type="match status" value="1"/>
</dbReference>
<name>A0A1I5EL53_9PSEU</name>
<dbReference type="InterPro" id="IPR001387">
    <property type="entry name" value="Cro/C1-type_HTH"/>
</dbReference>
<dbReference type="SUPFAM" id="SSF47413">
    <property type="entry name" value="lambda repressor-like DNA-binding domains"/>
    <property type="match status" value="1"/>
</dbReference>
<evidence type="ECO:0000256" key="2">
    <source>
        <dbReference type="ARBA" id="ARBA00023125"/>
    </source>
</evidence>
<proteinExistence type="predicted"/>
<keyword evidence="2" id="KW-0238">DNA-binding</keyword>
<evidence type="ECO:0000256" key="3">
    <source>
        <dbReference type="ARBA" id="ARBA00023163"/>
    </source>
</evidence>
<evidence type="ECO:0000256" key="1">
    <source>
        <dbReference type="ARBA" id="ARBA00023015"/>
    </source>
</evidence>
<dbReference type="SMART" id="SM00530">
    <property type="entry name" value="HTH_XRE"/>
    <property type="match status" value="1"/>
</dbReference>
<dbReference type="InterPro" id="IPR050807">
    <property type="entry name" value="TransReg_Diox_bact_type"/>
</dbReference>
<dbReference type="AlphaFoldDB" id="A0A1I5EL53"/>
<dbReference type="InterPro" id="IPR010982">
    <property type="entry name" value="Lambda_DNA-bd_dom_sf"/>
</dbReference>